<protein>
    <submittedName>
        <fullName evidence="9">Membrane protein YdfJ</fullName>
    </submittedName>
</protein>
<evidence type="ECO:0000259" key="8">
    <source>
        <dbReference type="PROSITE" id="PS50156"/>
    </source>
</evidence>
<keyword evidence="4 7" id="KW-1133">Transmembrane helix</keyword>
<dbReference type="PANTHER" id="PTHR33406">
    <property type="entry name" value="MEMBRANE PROTEIN MJ1562-RELATED"/>
    <property type="match status" value="1"/>
</dbReference>
<dbReference type="GO" id="GO:0005886">
    <property type="term" value="C:plasma membrane"/>
    <property type="evidence" value="ECO:0007669"/>
    <property type="project" value="UniProtKB-SubCell"/>
</dbReference>
<reference evidence="9" key="1">
    <citation type="submission" date="2016-10" db="EMBL/GenBank/DDBJ databases">
        <title>Sequence of Gallionella enrichment culture.</title>
        <authorList>
            <person name="Poehlein A."/>
            <person name="Muehling M."/>
            <person name="Daniel R."/>
        </authorList>
    </citation>
    <scope>NUCLEOTIDE SEQUENCE</scope>
</reference>
<feature type="domain" description="SSD" evidence="8">
    <location>
        <begin position="202"/>
        <end position="330"/>
    </location>
</feature>
<evidence type="ECO:0000256" key="4">
    <source>
        <dbReference type="ARBA" id="ARBA00022989"/>
    </source>
</evidence>
<dbReference type="Pfam" id="PF03176">
    <property type="entry name" value="MMPL"/>
    <property type="match status" value="2"/>
</dbReference>
<feature type="transmembrane region" description="Helical" evidence="7">
    <location>
        <begin position="364"/>
        <end position="383"/>
    </location>
</feature>
<evidence type="ECO:0000256" key="6">
    <source>
        <dbReference type="SAM" id="MobiDB-lite"/>
    </source>
</evidence>
<proteinExistence type="predicted"/>
<organism evidence="9">
    <name type="scientific">mine drainage metagenome</name>
    <dbReference type="NCBI Taxonomy" id="410659"/>
    <lineage>
        <taxon>unclassified sequences</taxon>
        <taxon>metagenomes</taxon>
        <taxon>ecological metagenomes</taxon>
    </lineage>
</organism>
<comment type="caution">
    <text evidence="9">The sequence shown here is derived from an EMBL/GenBank/DDBJ whole genome shotgun (WGS) entry which is preliminary data.</text>
</comment>
<dbReference type="InterPro" id="IPR000731">
    <property type="entry name" value="SSD"/>
</dbReference>
<keyword evidence="2" id="KW-1003">Cell membrane</keyword>
<feature type="transmembrane region" description="Helical" evidence="7">
    <location>
        <begin position="181"/>
        <end position="198"/>
    </location>
</feature>
<dbReference type="SUPFAM" id="SSF82866">
    <property type="entry name" value="Multidrug efflux transporter AcrB transmembrane domain"/>
    <property type="match status" value="2"/>
</dbReference>
<feature type="transmembrane region" description="Helical" evidence="7">
    <location>
        <begin position="515"/>
        <end position="534"/>
    </location>
</feature>
<dbReference type="Gene3D" id="1.20.1640.10">
    <property type="entry name" value="Multidrug efflux transporter AcrB transmembrane domain"/>
    <property type="match status" value="2"/>
</dbReference>
<keyword evidence="3 7" id="KW-0812">Transmembrane</keyword>
<dbReference type="AlphaFoldDB" id="A0A1J5QG51"/>
<name>A0A1J5QG51_9ZZZZ</name>
<evidence type="ECO:0000313" key="9">
    <source>
        <dbReference type="EMBL" id="OIQ78980.1"/>
    </source>
</evidence>
<feature type="transmembrane region" description="Helical" evidence="7">
    <location>
        <begin position="586"/>
        <end position="606"/>
    </location>
</feature>
<dbReference type="InterPro" id="IPR004869">
    <property type="entry name" value="MMPL_dom"/>
</dbReference>
<evidence type="ECO:0000256" key="1">
    <source>
        <dbReference type="ARBA" id="ARBA00004651"/>
    </source>
</evidence>
<dbReference type="EMBL" id="MLJW01001298">
    <property type="protein sequence ID" value="OIQ78980.1"/>
    <property type="molecule type" value="Genomic_DNA"/>
</dbReference>
<dbReference type="PANTHER" id="PTHR33406:SF11">
    <property type="entry name" value="MEMBRANE PROTEIN SCO6666-RELATED"/>
    <property type="match status" value="1"/>
</dbReference>
<evidence type="ECO:0000256" key="5">
    <source>
        <dbReference type="ARBA" id="ARBA00023136"/>
    </source>
</evidence>
<comment type="subcellular location">
    <subcellularLocation>
        <location evidence="1">Cell membrane</location>
        <topology evidence="1">Multi-pass membrane protein</topology>
    </subcellularLocation>
</comment>
<evidence type="ECO:0000256" key="2">
    <source>
        <dbReference type="ARBA" id="ARBA00022475"/>
    </source>
</evidence>
<feature type="transmembrane region" description="Helical" evidence="7">
    <location>
        <begin position="627"/>
        <end position="649"/>
    </location>
</feature>
<gene>
    <name evidence="9" type="primary">ydfJ_5</name>
    <name evidence="9" type="ORF">GALL_393030</name>
</gene>
<evidence type="ECO:0000256" key="3">
    <source>
        <dbReference type="ARBA" id="ARBA00022692"/>
    </source>
</evidence>
<sequence>MSTPLARLGRTANRRRRLVIAVWAVVLVAVVVAVGLVGRATTETVRIPGSDSQAALDAATAAFPTTANPAQPVVLHSTGASLSDPALRAAVQASADAIARVPHVTGVSTPYQAGHHAQLSADGTIATLTVTFDVSGRQLTPSLVHQVVDATAPATAAGVTVIPGGSLADALQRPDTLRSEVLGLLVAAIVLLLAFRSWRAMLVTLGNALVGMVITLGLTGLLGHLIDTPSVAVTLATMIGLGVGIDYALFAVVRYRKLLAAGAAVEDALAAMLTSSGTSVAFAGCTVIVSLAGLWLAGLPLVGVMGTAAGVAVLVAIVAALTLLPAVLGLLGERLRPPAASRAERASGWGRLAGGVRRRPWRTLAASLVVLATLAAPVLSLSLGQLDAGSFPTSQASRQAYDLISRGFGPGANGPLLVTVTLPSGGTSAVTAVSTALVRAGVASVSPAQVDAAGDLARWQVTPTTSPSDPATATLVTDLRDRTLPSALAGTSSVAHVGGQTAAKVDLTDIIGARLPLVVLVVVLTAGLLLLLAFRSPLVSLKAAVVNLISVGAAYGALVAVFSWGWGVHLLGLDGPVPIEGYVPLIMFAVLFGLSMDYEVFLVSAIRERFLRSGDNGAAVQGGVGDTGRVISSAALIMVAIFASFVGYPDPVVKMFGIGLAVAVAVDATIVRGLLVPATMVLLGRATWWIPRWLDRVLPHLDVHPEAGVEGVRTAGAGAPSSASHVSAAETVPLA</sequence>
<dbReference type="PROSITE" id="PS50156">
    <property type="entry name" value="SSD"/>
    <property type="match status" value="1"/>
</dbReference>
<evidence type="ECO:0000256" key="7">
    <source>
        <dbReference type="SAM" id="Phobius"/>
    </source>
</evidence>
<feature type="transmembrane region" description="Helical" evidence="7">
    <location>
        <begin position="280"/>
        <end position="302"/>
    </location>
</feature>
<feature type="transmembrane region" description="Helical" evidence="7">
    <location>
        <begin position="205"/>
        <end position="226"/>
    </location>
</feature>
<feature type="transmembrane region" description="Helical" evidence="7">
    <location>
        <begin position="546"/>
        <end position="566"/>
    </location>
</feature>
<keyword evidence="5 7" id="KW-0472">Membrane</keyword>
<dbReference type="InterPro" id="IPR050545">
    <property type="entry name" value="Mycobact_MmpL"/>
</dbReference>
<feature type="transmembrane region" description="Helical" evidence="7">
    <location>
        <begin position="308"/>
        <end position="332"/>
    </location>
</feature>
<feature type="region of interest" description="Disordered" evidence="6">
    <location>
        <begin position="714"/>
        <end position="735"/>
    </location>
</feature>
<accession>A0A1J5QG51</accession>
<feature type="transmembrane region" description="Helical" evidence="7">
    <location>
        <begin position="232"/>
        <end position="253"/>
    </location>
</feature>
<feature type="transmembrane region" description="Helical" evidence="7">
    <location>
        <begin position="655"/>
        <end position="675"/>
    </location>
</feature>